<dbReference type="EMBL" id="LAZR01002100">
    <property type="protein sequence ID" value="KKN34509.1"/>
    <property type="molecule type" value="Genomic_DNA"/>
</dbReference>
<proteinExistence type="predicted"/>
<sequence length="52" mass="6489">MTYEEWVIQWYKDRARLYTAWGEALRLMGPPMARREEERYLKLFMDDSDSQR</sequence>
<name>A0A0F9PWA4_9ZZZZ</name>
<reference evidence="1" key="1">
    <citation type="journal article" date="2015" name="Nature">
        <title>Complex archaea that bridge the gap between prokaryotes and eukaryotes.</title>
        <authorList>
            <person name="Spang A."/>
            <person name="Saw J.H."/>
            <person name="Jorgensen S.L."/>
            <person name="Zaremba-Niedzwiedzka K."/>
            <person name="Martijn J."/>
            <person name="Lind A.E."/>
            <person name="van Eijk R."/>
            <person name="Schleper C."/>
            <person name="Guy L."/>
            <person name="Ettema T.J."/>
        </authorList>
    </citation>
    <scope>NUCLEOTIDE SEQUENCE</scope>
</reference>
<comment type="caution">
    <text evidence="1">The sequence shown here is derived from an EMBL/GenBank/DDBJ whole genome shotgun (WGS) entry which is preliminary data.</text>
</comment>
<dbReference type="AlphaFoldDB" id="A0A0F9PWA4"/>
<evidence type="ECO:0000313" key="1">
    <source>
        <dbReference type="EMBL" id="KKN34509.1"/>
    </source>
</evidence>
<protein>
    <submittedName>
        <fullName evidence="1">Uncharacterized protein</fullName>
    </submittedName>
</protein>
<organism evidence="1">
    <name type="scientific">marine sediment metagenome</name>
    <dbReference type="NCBI Taxonomy" id="412755"/>
    <lineage>
        <taxon>unclassified sequences</taxon>
        <taxon>metagenomes</taxon>
        <taxon>ecological metagenomes</taxon>
    </lineage>
</organism>
<gene>
    <name evidence="1" type="ORF">LCGC14_0793040</name>
</gene>
<accession>A0A0F9PWA4</accession>